<dbReference type="Proteomes" id="UP001147700">
    <property type="component" value="Unassembled WGS sequence"/>
</dbReference>
<proteinExistence type="predicted"/>
<name>A0ABT4REB0_9ACTN</name>
<gene>
    <name evidence="2" type="ORF">OJ962_05120</name>
</gene>
<feature type="transmembrane region" description="Helical" evidence="1">
    <location>
        <begin position="107"/>
        <end position="126"/>
    </location>
</feature>
<dbReference type="RefSeq" id="WP_202953737.1">
    <property type="nucleotide sequence ID" value="NZ_JAPCID010000006.1"/>
</dbReference>
<feature type="transmembrane region" description="Helical" evidence="1">
    <location>
        <begin position="50"/>
        <end position="69"/>
    </location>
</feature>
<protein>
    <submittedName>
        <fullName evidence="2">Uncharacterized protein</fullName>
    </submittedName>
</protein>
<sequence length="175" mass="17987">MISRLPLMLRALVLVPLLAVGLDQARVSFICPPGAQSCLDAASSGSLGTVGVLLMLTYMLGIAALVGRLARGRSSLWFVATAGLWAALGGQALIADALDTGALVGGGWLPILGFGAAAGALLALALRTVRRAFSLRAPQLVVRIDELLVQGARLAAPPLVRPARFTRGRAPPAFA</sequence>
<keyword evidence="1" id="KW-0472">Membrane</keyword>
<comment type="caution">
    <text evidence="2">The sequence shown here is derived from an EMBL/GenBank/DDBJ whole genome shotgun (WGS) entry which is preliminary data.</text>
</comment>
<keyword evidence="1" id="KW-0812">Transmembrane</keyword>
<evidence type="ECO:0000313" key="2">
    <source>
        <dbReference type="EMBL" id="MDA0136871.1"/>
    </source>
</evidence>
<organism evidence="2 3">
    <name type="scientific">Solirubrobacter deserti</name>
    <dbReference type="NCBI Taxonomy" id="2282478"/>
    <lineage>
        <taxon>Bacteria</taxon>
        <taxon>Bacillati</taxon>
        <taxon>Actinomycetota</taxon>
        <taxon>Thermoleophilia</taxon>
        <taxon>Solirubrobacterales</taxon>
        <taxon>Solirubrobacteraceae</taxon>
        <taxon>Solirubrobacter</taxon>
    </lineage>
</organism>
<dbReference type="EMBL" id="JAPCID010000006">
    <property type="protein sequence ID" value="MDA0136871.1"/>
    <property type="molecule type" value="Genomic_DNA"/>
</dbReference>
<accession>A0ABT4REB0</accession>
<evidence type="ECO:0000313" key="3">
    <source>
        <dbReference type="Proteomes" id="UP001147700"/>
    </source>
</evidence>
<evidence type="ECO:0000256" key="1">
    <source>
        <dbReference type="SAM" id="Phobius"/>
    </source>
</evidence>
<keyword evidence="3" id="KW-1185">Reference proteome</keyword>
<reference evidence="2" key="1">
    <citation type="submission" date="2022-10" db="EMBL/GenBank/DDBJ databases">
        <title>The WGS of Solirubrobacter sp. CPCC 204708.</title>
        <authorList>
            <person name="Jiang Z."/>
        </authorList>
    </citation>
    <scope>NUCLEOTIDE SEQUENCE</scope>
    <source>
        <strain evidence="2">CPCC 204708</strain>
    </source>
</reference>
<feature type="transmembrane region" description="Helical" evidence="1">
    <location>
        <begin position="76"/>
        <end position="95"/>
    </location>
</feature>
<keyword evidence="1" id="KW-1133">Transmembrane helix</keyword>